<evidence type="ECO:0000256" key="2">
    <source>
        <dbReference type="ARBA" id="ARBA00022490"/>
    </source>
</evidence>
<evidence type="ECO:0000259" key="7">
    <source>
        <dbReference type="Pfam" id="PF17681"/>
    </source>
</evidence>
<gene>
    <name evidence="8" type="ORF">HG537_0A00820</name>
</gene>
<protein>
    <recommendedName>
        <fullName evidence="5">Spindle pole body component</fullName>
    </recommendedName>
</protein>
<dbReference type="PANTHER" id="PTHR19302">
    <property type="entry name" value="GAMMA TUBULIN COMPLEX PROTEIN"/>
    <property type="match status" value="1"/>
</dbReference>
<dbReference type="GO" id="GO:0051321">
    <property type="term" value="P:meiotic cell cycle"/>
    <property type="evidence" value="ECO:0007669"/>
    <property type="project" value="TreeGrafter"/>
</dbReference>
<dbReference type="GO" id="GO:0000278">
    <property type="term" value="P:mitotic cell cycle"/>
    <property type="evidence" value="ECO:0007669"/>
    <property type="project" value="TreeGrafter"/>
</dbReference>
<name>A0A7H9HNA2_9SACH</name>
<feature type="domain" description="Gamma tubulin complex component protein N-terminal" evidence="7">
    <location>
        <begin position="60"/>
        <end position="408"/>
    </location>
</feature>
<dbReference type="GO" id="GO:0005874">
    <property type="term" value="C:microtubule"/>
    <property type="evidence" value="ECO:0007669"/>
    <property type="project" value="UniProtKB-KW"/>
</dbReference>
<dbReference type="GO" id="GO:0051011">
    <property type="term" value="F:microtubule minus-end binding"/>
    <property type="evidence" value="ECO:0007669"/>
    <property type="project" value="TreeGrafter"/>
</dbReference>
<keyword evidence="4 5" id="KW-0206">Cytoskeleton</keyword>
<keyword evidence="9" id="KW-1185">Reference proteome</keyword>
<evidence type="ECO:0000256" key="1">
    <source>
        <dbReference type="ARBA" id="ARBA00010337"/>
    </source>
</evidence>
<dbReference type="Pfam" id="PF04130">
    <property type="entry name" value="GCP_C_terminal"/>
    <property type="match status" value="1"/>
</dbReference>
<dbReference type="InterPro" id="IPR007259">
    <property type="entry name" value="GCP"/>
</dbReference>
<organism evidence="8 9">
    <name type="scientific">Torulaspora globosa</name>
    <dbReference type="NCBI Taxonomy" id="48254"/>
    <lineage>
        <taxon>Eukaryota</taxon>
        <taxon>Fungi</taxon>
        <taxon>Dikarya</taxon>
        <taxon>Ascomycota</taxon>
        <taxon>Saccharomycotina</taxon>
        <taxon>Saccharomycetes</taxon>
        <taxon>Saccharomycetales</taxon>
        <taxon>Saccharomycetaceae</taxon>
        <taxon>Torulaspora</taxon>
    </lineage>
</organism>
<comment type="subcellular location">
    <subcellularLocation>
        <location evidence="5">Cytoplasm</location>
        <location evidence="5">Cytoskeleton</location>
        <location evidence="5">Microtubule organizing center</location>
    </subcellularLocation>
</comment>
<dbReference type="GO" id="GO:0051225">
    <property type="term" value="P:spindle assembly"/>
    <property type="evidence" value="ECO:0007669"/>
    <property type="project" value="TreeGrafter"/>
</dbReference>
<comment type="similarity">
    <text evidence="1 5">Belongs to the TUBGCP family.</text>
</comment>
<evidence type="ECO:0000313" key="9">
    <source>
        <dbReference type="Proteomes" id="UP000510647"/>
    </source>
</evidence>
<reference evidence="8 9" key="1">
    <citation type="submission" date="2020-06" db="EMBL/GenBank/DDBJ databases">
        <title>The yeast mating-type switching endonuclease HO is a domesticated member of an unorthodox homing genetic element family.</title>
        <authorList>
            <person name="Coughlan A.Y."/>
            <person name="Lombardi L."/>
            <person name="Braun-Galleani S."/>
            <person name="Martos A.R."/>
            <person name="Galeote V."/>
            <person name="Bigey F."/>
            <person name="Dequin S."/>
            <person name="Byrne K.P."/>
            <person name="Wolfe K.H."/>
        </authorList>
    </citation>
    <scope>NUCLEOTIDE SEQUENCE [LARGE SCALE GENOMIC DNA]</scope>
    <source>
        <strain evidence="8 9">CBS2947</strain>
    </source>
</reference>
<dbReference type="GO" id="GO:0000922">
    <property type="term" value="C:spindle pole"/>
    <property type="evidence" value="ECO:0007669"/>
    <property type="project" value="InterPro"/>
</dbReference>
<dbReference type="EMBL" id="CP059267">
    <property type="protein sequence ID" value="QLQ77835.1"/>
    <property type="molecule type" value="Genomic_DNA"/>
</dbReference>
<dbReference type="InterPro" id="IPR042241">
    <property type="entry name" value="GCP_C_sf"/>
</dbReference>
<dbReference type="Proteomes" id="UP000510647">
    <property type="component" value="Chromosome 1"/>
</dbReference>
<dbReference type="OrthoDB" id="2192946at2759"/>
<evidence type="ECO:0000256" key="3">
    <source>
        <dbReference type="ARBA" id="ARBA00022701"/>
    </source>
</evidence>
<dbReference type="GO" id="GO:0031122">
    <property type="term" value="P:cytoplasmic microtubule organization"/>
    <property type="evidence" value="ECO:0007669"/>
    <property type="project" value="TreeGrafter"/>
</dbReference>
<proteinExistence type="inferred from homology"/>
<dbReference type="PANTHER" id="PTHR19302:SF13">
    <property type="entry name" value="GAMMA-TUBULIN COMPLEX COMPONENT 2"/>
    <property type="match status" value="1"/>
</dbReference>
<evidence type="ECO:0000259" key="6">
    <source>
        <dbReference type="Pfam" id="PF04130"/>
    </source>
</evidence>
<dbReference type="GO" id="GO:0044732">
    <property type="term" value="C:mitotic spindle pole body"/>
    <property type="evidence" value="ECO:0007669"/>
    <property type="project" value="TreeGrafter"/>
</dbReference>
<evidence type="ECO:0000313" key="8">
    <source>
        <dbReference type="EMBL" id="QLQ77835.1"/>
    </source>
</evidence>
<evidence type="ECO:0000256" key="5">
    <source>
        <dbReference type="RuleBase" id="RU363050"/>
    </source>
</evidence>
<dbReference type="InterPro" id="IPR041470">
    <property type="entry name" value="GCP_N"/>
</dbReference>
<dbReference type="AlphaFoldDB" id="A0A7H9HNA2"/>
<dbReference type="Pfam" id="PF17681">
    <property type="entry name" value="GCP_N_terminal"/>
    <property type="match status" value="1"/>
</dbReference>
<keyword evidence="2 5" id="KW-0963">Cytoplasm</keyword>
<sequence length="801" mass="93283">METRVVEDHVQLNNASGNVPLLARLVNYQPLFSTQPKLKSYPFSELSSPEQRGIQEALVVRDLLNVLVGLEGVYIRYNNSYDPHSDAIPDFKIAKTMDPSFKSFSKRIARLGKYYVVLTKSAEKWSEPSFGSILHRLGFEIKQFLRLTYLSFISGRLERDFRESTTFSISELEQALNDAEITKQMEILFAMVERIDREDRARRHMDHVKEDFDNFINDLKDQSDRGYILATDTRMLPIAKGAVILRIIQKMVHENLGDRYTVTFLQKILNSVAANYCDMLFLWLTEGRLNDPYDEFMVVDTMNNVNDITTYLQYGDRLWDTQYVIRKDGILEQFEPNDDNELLFMVLTTGKLVNLIRTSLGKMDFTLATNSNDEITNFSELMEGSNLELYVGKWYKEANSLCLKMYFEGYDLMSFFKMLNKHYLGYHNIAGITKFLQKNMVELTRRFKKNGYDQEKLQRTFQNELKSNLPSDEDLVKQLLNLQLDDQSFEEVILEYVGQDYSTNGGRTASIQDDGDRLLSANNFQNLKDILLQELKPSSSGSDGSKITKSTIYHLNFEIIVPYPLSIIVTRTCIVQYQIVSRYSFLLQYNSKLLDDTWIEINKNPSWRYTGFSRQVRLLIIRKSRVVHNRMNQFIKVILEYFTQIVVQRQIKTTSNTTQKRSTITDWQLSLQESLTNIMTNCCLSQLVEIQLQIFEIIHKFCKFITSMRREFCQLDPHLFQLYLQTNSRRQSKPARLYNSEESKKITLEYTRFVELVSNGFNQHIAAFKEGLMHHYSANGSKDTSSDDNHNTARLLASLPS</sequence>
<dbReference type="GO" id="GO:0043015">
    <property type="term" value="F:gamma-tubulin binding"/>
    <property type="evidence" value="ECO:0007669"/>
    <property type="project" value="InterPro"/>
</dbReference>
<feature type="domain" description="Gamma tubulin complex component C-terminal" evidence="6">
    <location>
        <begin position="502"/>
        <end position="797"/>
    </location>
</feature>
<dbReference type="GO" id="GO:0007020">
    <property type="term" value="P:microtubule nucleation"/>
    <property type="evidence" value="ECO:0007669"/>
    <property type="project" value="InterPro"/>
</dbReference>
<dbReference type="Gene3D" id="1.20.120.1900">
    <property type="entry name" value="Gamma-tubulin complex, C-terminal domain"/>
    <property type="match status" value="1"/>
</dbReference>
<accession>A0A7H9HNA2</accession>
<evidence type="ECO:0000256" key="4">
    <source>
        <dbReference type="ARBA" id="ARBA00023212"/>
    </source>
</evidence>
<dbReference type="InterPro" id="IPR040457">
    <property type="entry name" value="GCP_C"/>
</dbReference>
<dbReference type="GO" id="GO:0000930">
    <property type="term" value="C:gamma-tubulin complex"/>
    <property type="evidence" value="ECO:0007669"/>
    <property type="project" value="TreeGrafter"/>
</dbReference>
<keyword evidence="3 5" id="KW-0493">Microtubule</keyword>